<dbReference type="Proteomes" id="UP000252132">
    <property type="component" value="Unassembled WGS sequence"/>
</dbReference>
<evidence type="ECO:0000259" key="2">
    <source>
        <dbReference type="PROSITE" id="PS50404"/>
    </source>
</evidence>
<feature type="domain" description="GST N-terminal" evidence="2">
    <location>
        <begin position="1"/>
        <end position="83"/>
    </location>
</feature>
<dbReference type="SUPFAM" id="SSF47616">
    <property type="entry name" value="GST C-terminal domain-like"/>
    <property type="match status" value="1"/>
</dbReference>
<dbReference type="InterPro" id="IPR004046">
    <property type="entry name" value="GST_C"/>
</dbReference>
<dbReference type="InterPro" id="IPR036249">
    <property type="entry name" value="Thioredoxin-like_sf"/>
</dbReference>
<protein>
    <submittedName>
        <fullName evidence="4">Glutathione S-transferase</fullName>
    </submittedName>
</protein>
<organism evidence="4 5">
    <name type="scientific">PS1 clade bacterium</name>
    <dbReference type="NCBI Taxonomy" id="2175152"/>
    <lineage>
        <taxon>Bacteria</taxon>
        <taxon>Pseudomonadati</taxon>
        <taxon>Pseudomonadota</taxon>
        <taxon>Alphaproteobacteria</taxon>
        <taxon>PS1 clade</taxon>
    </lineage>
</organism>
<dbReference type="InterPro" id="IPR010987">
    <property type="entry name" value="Glutathione-S-Trfase_C-like"/>
</dbReference>
<dbReference type="InterPro" id="IPR036282">
    <property type="entry name" value="Glutathione-S-Trfase_C_sf"/>
</dbReference>
<reference evidence="4 5" key="1">
    <citation type="journal article" date="2018" name="Microbiome">
        <title>Fine metagenomic profile of the Mediterranean stratified and mixed water columns revealed by assembly and recruitment.</title>
        <authorList>
            <person name="Haro-Moreno J.M."/>
            <person name="Lopez-Perez M."/>
            <person name="De La Torre J.R."/>
            <person name="Picazo A."/>
            <person name="Camacho A."/>
            <person name="Rodriguez-Valera F."/>
        </authorList>
    </citation>
    <scope>NUCLEOTIDE SEQUENCE [LARGE SCALE GENOMIC DNA]</scope>
    <source>
        <strain evidence="4">MED-G55</strain>
    </source>
</reference>
<dbReference type="PROSITE" id="PS50404">
    <property type="entry name" value="GST_NTER"/>
    <property type="match status" value="1"/>
</dbReference>
<dbReference type="SFLD" id="SFLDG01151">
    <property type="entry name" value="Main.2:_Nu-like"/>
    <property type="match status" value="1"/>
</dbReference>
<evidence type="ECO:0000256" key="1">
    <source>
        <dbReference type="RuleBase" id="RU003494"/>
    </source>
</evidence>
<evidence type="ECO:0000313" key="5">
    <source>
        <dbReference type="Proteomes" id="UP000252132"/>
    </source>
</evidence>
<dbReference type="Gene3D" id="1.20.1050.10">
    <property type="match status" value="1"/>
</dbReference>
<comment type="similarity">
    <text evidence="1">Belongs to the GST superfamily.</text>
</comment>
<dbReference type="SUPFAM" id="SSF52833">
    <property type="entry name" value="Thioredoxin-like"/>
    <property type="match status" value="1"/>
</dbReference>
<dbReference type="GO" id="GO:0016740">
    <property type="term" value="F:transferase activity"/>
    <property type="evidence" value="ECO:0007669"/>
    <property type="project" value="UniProtKB-KW"/>
</dbReference>
<sequence>MIDLYTSPTPNGYKASVTLEELELDYNVHVIDIQAGDQKKPEYLAINPNGRIPAIIDRDLNDLRVFESAAIMIHLAEKTGKLLPTKAEDRAEVMSWLMFQMGGIGPMMGQANVFFRYFPEKIQPAIDRYQNEVRRLFEVLDTHLAESEWLAKDFSIADIANWCWTRTASWSGVENRDLEHMQRWQNAMEARPKSVAGTKVPFDITELLKAEGKDAEQFAKEAEKLVQK</sequence>
<accession>A0A368DYQ6</accession>
<dbReference type="InterPro" id="IPR004045">
    <property type="entry name" value="Glutathione_S-Trfase_N"/>
</dbReference>
<dbReference type="EMBL" id="QOQF01000014">
    <property type="protein sequence ID" value="RCL76969.1"/>
    <property type="molecule type" value="Genomic_DNA"/>
</dbReference>
<keyword evidence="4" id="KW-0808">Transferase</keyword>
<evidence type="ECO:0000259" key="3">
    <source>
        <dbReference type="PROSITE" id="PS50405"/>
    </source>
</evidence>
<name>A0A368DYQ6_9PROT</name>
<dbReference type="SFLD" id="SFLDS00019">
    <property type="entry name" value="Glutathione_Transferase_(cytos"/>
    <property type="match status" value="1"/>
</dbReference>
<comment type="caution">
    <text evidence="4">The sequence shown here is derived from an EMBL/GenBank/DDBJ whole genome shotgun (WGS) entry which is preliminary data.</text>
</comment>
<dbReference type="Pfam" id="PF02798">
    <property type="entry name" value="GST_N"/>
    <property type="match status" value="1"/>
</dbReference>
<dbReference type="PANTHER" id="PTHR44051">
    <property type="entry name" value="GLUTATHIONE S-TRANSFERASE-RELATED"/>
    <property type="match status" value="1"/>
</dbReference>
<feature type="domain" description="GST C-terminal" evidence="3">
    <location>
        <begin position="86"/>
        <end position="207"/>
    </location>
</feature>
<dbReference type="Pfam" id="PF00043">
    <property type="entry name" value="GST_C"/>
    <property type="match status" value="1"/>
</dbReference>
<proteinExistence type="inferred from homology"/>
<dbReference type="InterPro" id="IPR040079">
    <property type="entry name" value="Glutathione_S-Trfase"/>
</dbReference>
<dbReference type="PANTHER" id="PTHR44051:SF22">
    <property type="entry name" value="DISULFIDE-BOND OXIDOREDUCTASE YGHU"/>
    <property type="match status" value="1"/>
</dbReference>
<gene>
    <name evidence="4" type="ORF">DBW69_04460</name>
</gene>
<evidence type="ECO:0000313" key="4">
    <source>
        <dbReference type="EMBL" id="RCL76969.1"/>
    </source>
</evidence>
<dbReference type="CDD" id="cd03048">
    <property type="entry name" value="GST_N_Ure2p_like"/>
    <property type="match status" value="1"/>
</dbReference>
<dbReference type="Gene3D" id="3.40.30.10">
    <property type="entry name" value="Glutaredoxin"/>
    <property type="match status" value="1"/>
</dbReference>
<dbReference type="PROSITE" id="PS50405">
    <property type="entry name" value="GST_CTER"/>
    <property type="match status" value="1"/>
</dbReference>
<dbReference type="SFLD" id="SFLDG00358">
    <property type="entry name" value="Main_(cytGST)"/>
    <property type="match status" value="1"/>
</dbReference>
<dbReference type="AlphaFoldDB" id="A0A368DYQ6"/>